<dbReference type="Gene3D" id="3.40.190.290">
    <property type="match status" value="1"/>
</dbReference>
<dbReference type="Pfam" id="PF00126">
    <property type="entry name" value="HTH_1"/>
    <property type="match status" value="1"/>
</dbReference>
<dbReference type="InterPro" id="IPR005119">
    <property type="entry name" value="LysR_subst-bd"/>
</dbReference>
<dbReference type="SUPFAM" id="SSF53850">
    <property type="entry name" value="Periplasmic binding protein-like II"/>
    <property type="match status" value="1"/>
</dbReference>
<evidence type="ECO:0000313" key="7">
    <source>
        <dbReference type="Proteomes" id="UP000076603"/>
    </source>
</evidence>
<dbReference type="Pfam" id="PF03466">
    <property type="entry name" value="LysR_substrate"/>
    <property type="match status" value="1"/>
</dbReference>
<evidence type="ECO:0000313" key="6">
    <source>
        <dbReference type="EMBL" id="KZL89012.1"/>
    </source>
</evidence>
<dbReference type="Proteomes" id="UP000076603">
    <property type="component" value="Unassembled WGS sequence"/>
</dbReference>
<dbReference type="PANTHER" id="PTHR30126">
    <property type="entry name" value="HTH-TYPE TRANSCRIPTIONAL REGULATOR"/>
    <property type="match status" value="1"/>
</dbReference>
<comment type="caution">
    <text evidence="6">The sequence shown here is derived from an EMBL/GenBank/DDBJ whole genome shotgun (WGS) entry which is preliminary data.</text>
</comment>
<keyword evidence="2" id="KW-0805">Transcription regulation</keyword>
<dbReference type="InterPro" id="IPR000847">
    <property type="entry name" value="LysR_HTH_N"/>
</dbReference>
<evidence type="ECO:0000256" key="4">
    <source>
        <dbReference type="ARBA" id="ARBA00023163"/>
    </source>
</evidence>
<dbReference type="PATRIC" id="fig|1121326.3.peg.5767"/>
<keyword evidence="3" id="KW-0238">DNA-binding</keyword>
<dbReference type="AlphaFoldDB" id="A0A161YFX6"/>
<name>A0A161YFX6_9CLOT</name>
<dbReference type="GO" id="GO:0003700">
    <property type="term" value="F:DNA-binding transcription factor activity"/>
    <property type="evidence" value="ECO:0007669"/>
    <property type="project" value="InterPro"/>
</dbReference>
<dbReference type="PRINTS" id="PR00039">
    <property type="entry name" value="HTHLYSR"/>
</dbReference>
<organism evidence="6 7">
    <name type="scientific">Clostridium magnum DSM 2767</name>
    <dbReference type="NCBI Taxonomy" id="1121326"/>
    <lineage>
        <taxon>Bacteria</taxon>
        <taxon>Bacillati</taxon>
        <taxon>Bacillota</taxon>
        <taxon>Clostridia</taxon>
        <taxon>Eubacteriales</taxon>
        <taxon>Clostridiaceae</taxon>
        <taxon>Clostridium</taxon>
    </lineage>
</organism>
<dbReference type="InterPro" id="IPR036390">
    <property type="entry name" value="WH_DNA-bd_sf"/>
</dbReference>
<keyword evidence="4" id="KW-0804">Transcription</keyword>
<reference evidence="6 7" key="1">
    <citation type="submission" date="2016-04" db="EMBL/GenBank/DDBJ databases">
        <title>Genome sequence of Clostridium magnum DSM 2767.</title>
        <authorList>
            <person name="Poehlein A."/>
            <person name="Uhlig R."/>
            <person name="Fischer R."/>
            <person name="Bahl H."/>
            <person name="Daniel R."/>
        </authorList>
    </citation>
    <scope>NUCLEOTIDE SEQUENCE [LARGE SCALE GENOMIC DNA]</scope>
    <source>
        <strain evidence="6 7">DSM 2767</strain>
    </source>
</reference>
<dbReference type="EMBL" id="LWAE01000012">
    <property type="protein sequence ID" value="KZL89012.1"/>
    <property type="molecule type" value="Genomic_DNA"/>
</dbReference>
<gene>
    <name evidence="6" type="primary">cysB</name>
    <name evidence="6" type="ORF">CLMAG_57100</name>
</gene>
<accession>A0A161YFX6</accession>
<protein>
    <submittedName>
        <fullName evidence="6">HTH-type transcriptional regulator CysB</fullName>
    </submittedName>
</protein>
<dbReference type="GO" id="GO:0000976">
    <property type="term" value="F:transcription cis-regulatory region binding"/>
    <property type="evidence" value="ECO:0007669"/>
    <property type="project" value="TreeGrafter"/>
</dbReference>
<dbReference type="STRING" id="1121326.CLMAG_57100"/>
<comment type="similarity">
    <text evidence="1">Belongs to the LysR transcriptional regulatory family.</text>
</comment>
<sequence length="290" mass="33402">MDTRDWEILKILYEEKNLTRAGQKLFISQPAITYRIRQLEKNFGINILFTEDKNIQFTTEGEQLVEYAEKMLLEEQKLRDTIMNVGSEVKGTLRLGVSNSYAQYKLPSILKGFLEAYPKVKIMLKTGTSSEVINLLFNNEVHIGIENVGYDWEGSKVPMGKEKIVLISKDKIDIKDLPNLSMIKYTKNPFLKNSIENWWQNNFTTSPLINIDVNYSGTCKEMVKNGLGFAIMPEFSIEKHDNLHILQLCDESGKPLQRDNWMNFRKSSLKLSVVSKFVDFITKHSAVEST</sequence>
<dbReference type="PANTHER" id="PTHR30126:SF78">
    <property type="entry name" value="HTH LYSR-TYPE DOMAIN-CONTAINING PROTEIN"/>
    <property type="match status" value="1"/>
</dbReference>
<dbReference type="InterPro" id="IPR036388">
    <property type="entry name" value="WH-like_DNA-bd_sf"/>
</dbReference>
<keyword evidence="7" id="KW-1185">Reference proteome</keyword>
<evidence type="ECO:0000256" key="1">
    <source>
        <dbReference type="ARBA" id="ARBA00009437"/>
    </source>
</evidence>
<evidence type="ECO:0000256" key="3">
    <source>
        <dbReference type="ARBA" id="ARBA00023125"/>
    </source>
</evidence>
<dbReference type="Gene3D" id="1.10.10.10">
    <property type="entry name" value="Winged helix-like DNA-binding domain superfamily/Winged helix DNA-binding domain"/>
    <property type="match status" value="1"/>
</dbReference>
<dbReference type="CDD" id="cd05466">
    <property type="entry name" value="PBP2_LTTR_substrate"/>
    <property type="match status" value="1"/>
</dbReference>
<dbReference type="RefSeq" id="WP_066630256.1">
    <property type="nucleotide sequence ID" value="NZ_FQXL01000020.1"/>
</dbReference>
<proteinExistence type="inferred from homology"/>
<dbReference type="PROSITE" id="PS50931">
    <property type="entry name" value="HTH_LYSR"/>
    <property type="match status" value="1"/>
</dbReference>
<feature type="domain" description="HTH lysR-type" evidence="5">
    <location>
        <begin position="1"/>
        <end position="58"/>
    </location>
</feature>
<evidence type="ECO:0000256" key="2">
    <source>
        <dbReference type="ARBA" id="ARBA00023015"/>
    </source>
</evidence>
<dbReference type="OrthoDB" id="107670at2"/>
<dbReference type="SUPFAM" id="SSF46785">
    <property type="entry name" value="Winged helix' DNA-binding domain"/>
    <property type="match status" value="1"/>
</dbReference>
<evidence type="ECO:0000259" key="5">
    <source>
        <dbReference type="PROSITE" id="PS50931"/>
    </source>
</evidence>